<organism evidence="3 4">
    <name type="scientific">Aliivibrio wodanis</name>
    <dbReference type="NCBI Taxonomy" id="80852"/>
    <lineage>
        <taxon>Bacteria</taxon>
        <taxon>Pseudomonadati</taxon>
        <taxon>Pseudomonadota</taxon>
        <taxon>Gammaproteobacteria</taxon>
        <taxon>Vibrionales</taxon>
        <taxon>Vibrionaceae</taxon>
        <taxon>Aliivibrio</taxon>
    </lineage>
</organism>
<feature type="domain" description="S1 motif" evidence="2">
    <location>
        <begin position="169"/>
        <end position="231"/>
    </location>
</feature>
<comment type="similarity">
    <text evidence="1">Belongs to the CvfB family.</text>
</comment>
<dbReference type="KEGG" id="awd:AWOD_I_1422"/>
<reference evidence="4" key="1">
    <citation type="submission" date="2014-09" db="EMBL/GenBank/DDBJ databases">
        <authorList>
            <person name="Hjerde E."/>
        </authorList>
    </citation>
    <scope>NUCLEOTIDE SEQUENCE [LARGE SCALE GENOMIC DNA]</scope>
    <source>
        <strain evidence="4">06/09/139</strain>
    </source>
</reference>
<feature type="domain" description="S1 motif" evidence="2">
    <location>
        <begin position="93"/>
        <end position="156"/>
    </location>
</feature>
<dbReference type="Pfam" id="PF13509">
    <property type="entry name" value="S1_2"/>
    <property type="match status" value="2"/>
</dbReference>
<dbReference type="PIRSF" id="PIRSF012524">
    <property type="entry name" value="YitL_S1"/>
    <property type="match status" value="1"/>
</dbReference>
<dbReference type="InterPro" id="IPR039566">
    <property type="entry name" value="CvfB_S1_st"/>
</dbReference>
<dbReference type="AlphaFoldDB" id="A0A090IM67"/>
<feature type="domain" description="S1 motif" evidence="2">
    <location>
        <begin position="27"/>
        <end position="88"/>
    </location>
</feature>
<dbReference type="InterPro" id="IPR012340">
    <property type="entry name" value="NA-bd_OB-fold"/>
</dbReference>
<dbReference type="Proteomes" id="UP000032427">
    <property type="component" value="Chromosome 1"/>
</dbReference>
<protein>
    <recommendedName>
        <fullName evidence="2">S1 motif domain-containing protein</fullName>
    </recommendedName>
</protein>
<dbReference type="Pfam" id="PF17783">
    <property type="entry name" value="WHD_CvfB"/>
    <property type="match status" value="1"/>
</dbReference>
<keyword evidence="4" id="KW-1185">Reference proteome</keyword>
<name>A0A090IM67_9GAMM</name>
<dbReference type="SMART" id="SM00316">
    <property type="entry name" value="S1"/>
    <property type="match status" value="3"/>
</dbReference>
<evidence type="ECO:0000256" key="1">
    <source>
        <dbReference type="PIRNR" id="PIRNR012524"/>
    </source>
</evidence>
<dbReference type="InterPro" id="IPR040764">
    <property type="entry name" value="CvfB_WH"/>
</dbReference>
<dbReference type="Gene3D" id="2.40.50.140">
    <property type="entry name" value="Nucleic acid-binding proteins"/>
    <property type="match status" value="1"/>
</dbReference>
<dbReference type="EMBL" id="LN554846">
    <property type="protein sequence ID" value="CED71497.1"/>
    <property type="molecule type" value="Genomic_DNA"/>
</dbReference>
<evidence type="ECO:0000313" key="3">
    <source>
        <dbReference type="EMBL" id="CED71497.1"/>
    </source>
</evidence>
<dbReference type="InterPro" id="IPR014464">
    <property type="entry name" value="CvfB_fam"/>
</dbReference>
<proteinExistence type="inferred from homology"/>
<accession>A0A090IM67</accession>
<sequence length="306" mass="34057">MVIHTASISEFRYNRRVFYLGIEVMIKIGQINKLEVTKTVDFGVFLDGDDYGSILLPSRFVPEGTEVGEALDVFIYLDSENEVVASTETPKAQVGQFGLMNVIGTNSIGAFVDWGIAKKDLLVPFSEQRGRLEEGQNILVYVYIDKASSRIVGTTRFNKWLDNTPANYEKGQQVDILIAERTDLGYKAVINGEHWGLIFHSDVFGKLFIGKQLKAFIADMREDGKISLSLQRPGVARMDELSEKVIATLEKKEGFLPLSDKSTPEAIFAEFRTSKGTFKKTIGGLYKAGKITIEKDGIHLVATQAE</sequence>
<dbReference type="GO" id="GO:0003676">
    <property type="term" value="F:nucleic acid binding"/>
    <property type="evidence" value="ECO:0007669"/>
    <property type="project" value="InterPro"/>
</dbReference>
<dbReference type="PATRIC" id="fig|80852.17.peg.1464"/>
<dbReference type="InterPro" id="IPR003029">
    <property type="entry name" value="S1_domain"/>
</dbReference>
<dbReference type="PANTHER" id="PTHR37296">
    <property type="entry name" value="CONSERVED VIRULENCE FACTOR B"/>
    <property type="match status" value="1"/>
</dbReference>
<evidence type="ECO:0000259" key="2">
    <source>
        <dbReference type="SMART" id="SM00316"/>
    </source>
</evidence>
<dbReference type="PANTHER" id="PTHR37296:SF1">
    <property type="entry name" value="CONSERVED VIRULENCE FACTOR B"/>
    <property type="match status" value="1"/>
</dbReference>
<dbReference type="OrthoDB" id="9801597at2"/>
<dbReference type="Gene3D" id="1.10.10.10">
    <property type="entry name" value="Winged helix-like DNA-binding domain superfamily/Winged helix DNA-binding domain"/>
    <property type="match status" value="1"/>
</dbReference>
<dbReference type="InterPro" id="IPR036388">
    <property type="entry name" value="WH-like_DNA-bd_sf"/>
</dbReference>
<dbReference type="HOGENOM" id="CLU_064885_1_0_6"/>
<gene>
    <name evidence="3" type="ORF">AWOD_I_1422</name>
</gene>
<evidence type="ECO:0000313" key="4">
    <source>
        <dbReference type="Proteomes" id="UP000032427"/>
    </source>
</evidence>